<dbReference type="Proteomes" id="UP000703590">
    <property type="component" value="Unassembled WGS sequence"/>
</dbReference>
<name>A0ABS2WU75_9BACT</name>
<accession>A0ABS2WU75</accession>
<dbReference type="Gene3D" id="2.60.120.10">
    <property type="entry name" value="Jelly Rolls"/>
    <property type="match status" value="1"/>
</dbReference>
<protein>
    <submittedName>
        <fullName evidence="2">Cupin domain-containing protein</fullName>
    </submittedName>
</protein>
<organism evidence="2 3">
    <name type="scientific">Sulfurospirillum tamanense</name>
    <dbReference type="NCBI Taxonomy" id="2813362"/>
    <lineage>
        <taxon>Bacteria</taxon>
        <taxon>Pseudomonadati</taxon>
        <taxon>Campylobacterota</taxon>
        <taxon>Epsilonproteobacteria</taxon>
        <taxon>Campylobacterales</taxon>
        <taxon>Sulfurospirillaceae</taxon>
        <taxon>Sulfurospirillum</taxon>
    </lineage>
</organism>
<gene>
    <name evidence="2" type="ORF">JWV37_10180</name>
</gene>
<dbReference type="Pfam" id="PF07883">
    <property type="entry name" value="Cupin_2"/>
    <property type="match status" value="1"/>
</dbReference>
<dbReference type="SUPFAM" id="SSF51182">
    <property type="entry name" value="RmlC-like cupins"/>
    <property type="match status" value="1"/>
</dbReference>
<feature type="domain" description="Cupin type-2" evidence="1">
    <location>
        <begin position="47"/>
        <end position="100"/>
    </location>
</feature>
<dbReference type="InterPro" id="IPR011051">
    <property type="entry name" value="RmlC_Cupin_sf"/>
</dbReference>
<keyword evidence="3" id="KW-1185">Reference proteome</keyword>
<reference evidence="3" key="1">
    <citation type="submission" date="2021-02" db="EMBL/GenBank/DDBJ databases">
        <title>Sulfurospirillum tamanensis sp. nov.</title>
        <authorList>
            <person name="Merkel A.Y."/>
        </authorList>
    </citation>
    <scope>NUCLEOTIDE SEQUENCE [LARGE SCALE GENOMIC DNA]</scope>
    <source>
        <strain evidence="3">T05b</strain>
    </source>
</reference>
<proteinExistence type="predicted"/>
<evidence type="ECO:0000259" key="1">
    <source>
        <dbReference type="Pfam" id="PF07883"/>
    </source>
</evidence>
<reference evidence="2 3" key="2">
    <citation type="submission" date="2021-02" db="EMBL/GenBank/DDBJ databases">
        <title>Sulfurospirillum tamanensis sp. nov.</title>
        <authorList>
            <person name="Frolova A."/>
            <person name="Merkel A."/>
            <person name="Slobodkin A."/>
        </authorList>
    </citation>
    <scope>NUCLEOTIDE SEQUENCE [LARGE SCALE GENOMIC DNA]</scope>
    <source>
        <strain evidence="2 3">T05b</strain>
    </source>
</reference>
<reference evidence="2 3" key="3">
    <citation type="submission" date="2021-02" db="EMBL/GenBank/DDBJ databases">
        <authorList>
            <person name="Merkel A.Y."/>
        </authorList>
    </citation>
    <scope>NUCLEOTIDE SEQUENCE [LARGE SCALE GENOMIC DNA]</scope>
    <source>
        <strain evidence="2 3">T05b</strain>
    </source>
</reference>
<dbReference type="InterPro" id="IPR014710">
    <property type="entry name" value="RmlC-like_jellyroll"/>
</dbReference>
<evidence type="ECO:0000313" key="3">
    <source>
        <dbReference type="Proteomes" id="UP000703590"/>
    </source>
</evidence>
<evidence type="ECO:0000313" key="2">
    <source>
        <dbReference type="EMBL" id="MBN2965150.1"/>
    </source>
</evidence>
<sequence>MAHYNLFAPKPPLNNEEHATTLLSHSNAKIFHIVSPPHFQSDLFCQNEDEWVSLLQGEATLAIEGELHALKAGDTLLIPANTPHQVIDTSEKPLAMWLAVHLYM</sequence>
<dbReference type="EMBL" id="JAFHKK010000025">
    <property type="protein sequence ID" value="MBN2965150.1"/>
    <property type="molecule type" value="Genomic_DNA"/>
</dbReference>
<dbReference type="RefSeq" id="WP_205459698.1">
    <property type="nucleotide sequence ID" value="NZ_JAFHKK010000025.1"/>
</dbReference>
<comment type="caution">
    <text evidence="2">The sequence shown here is derived from an EMBL/GenBank/DDBJ whole genome shotgun (WGS) entry which is preliminary data.</text>
</comment>
<dbReference type="InterPro" id="IPR013096">
    <property type="entry name" value="Cupin_2"/>
</dbReference>
<dbReference type="CDD" id="cd06981">
    <property type="entry name" value="cupin_reut_a1446"/>
    <property type="match status" value="1"/>
</dbReference>